<evidence type="ECO:0000256" key="1">
    <source>
        <dbReference type="SAM" id="Phobius"/>
    </source>
</evidence>
<dbReference type="Proteomes" id="UP000215914">
    <property type="component" value="Chromosome 10"/>
</dbReference>
<accession>A0A251TEM3</accession>
<keyword evidence="1" id="KW-0472">Membrane</keyword>
<sequence>MSEKKRILFPRLIFYYYYFSKFVFFFWYLSNILFSHIHSLPLPIAVFSVNLYIYIQIC</sequence>
<organism evidence="2 3">
    <name type="scientific">Helianthus annuus</name>
    <name type="common">Common sunflower</name>
    <dbReference type="NCBI Taxonomy" id="4232"/>
    <lineage>
        <taxon>Eukaryota</taxon>
        <taxon>Viridiplantae</taxon>
        <taxon>Streptophyta</taxon>
        <taxon>Embryophyta</taxon>
        <taxon>Tracheophyta</taxon>
        <taxon>Spermatophyta</taxon>
        <taxon>Magnoliopsida</taxon>
        <taxon>eudicotyledons</taxon>
        <taxon>Gunneridae</taxon>
        <taxon>Pentapetalae</taxon>
        <taxon>asterids</taxon>
        <taxon>campanulids</taxon>
        <taxon>Asterales</taxon>
        <taxon>Asteraceae</taxon>
        <taxon>Asteroideae</taxon>
        <taxon>Heliantheae alliance</taxon>
        <taxon>Heliantheae</taxon>
        <taxon>Helianthus</taxon>
    </lineage>
</organism>
<gene>
    <name evidence="2" type="ORF">HannXRQ_Chr10g0278291</name>
</gene>
<evidence type="ECO:0000313" key="2">
    <source>
        <dbReference type="EMBL" id="OTG09605.1"/>
    </source>
</evidence>
<name>A0A251TEM3_HELAN</name>
<dbReference type="EMBL" id="CM007899">
    <property type="protein sequence ID" value="OTG09605.1"/>
    <property type="molecule type" value="Genomic_DNA"/>
</dbReference>
<keyword evidence="3" id="KW-1185">Reference proteome</keyword>
<reference evidence="3" key="1">
    <citation type="journal article" date="2017" name="Nature">
        <title>The sunflower genome provides insights into oil metabolism, flowering and Asterid evolution.</title>
        <authorList>
            <person name="Badouin H."/>
            <person name="Gouzy J."/>
            <person name="Grassa C.J."/>
            <person name="Murat F."/>
            <person name="Staton S.E."/>
            <person name="Cottret L."/>
            <person name="Lelandais-Briere C."/>
            <person name="Owens G.L."/>
            <person name="Carrere S."/>
            <person name="Mayjonade B."/>
            <person name="Legrand L."/>
            <person name="Gill N."/>
            <person name="Kane N.C."/>
            <person name="Bowers J.E."/>
            <person name="Hubner S."/>
            <person name="Bellec A."/>
            <person name="Berard A."/>
            <person name="Berges H."/>
            <person name="Blanchet N."/>
            <person name="Boniface M.C."/>
            <person name="Brunel D."/>
            <person name="Catrice O."/>
            <person name="Chaidir N."/>
            <person name="Claudel C."/>
            <person name="Donnadieu C."/>
            <person name="Faraut T."/>
            <person name="Fievet G."/>
            <person name="Helmstetter N."/>
            <person name="King M."/>
            <person name="Knapp S.J."/>
            <person name="Lai Z."/>
            <person name="Le Paslier M.C."/>
            <person name="Lippi Y."/>
            <person name="Lorenzon L."/>
            <person name="Mandel J.R."/>
            <person name="Marage G."/>
            <person name="Marchand G."/>
            <person name="Marquand E."/>
            <person name="Bret-Mestries E."/>
            <person name="Morien E."/>
            <person name="Nambeesan S."/>
            <person name="Nguyen T."/>
            <person name="Pegot-Espagnet P."/>
            <person name="Pouilly N."/>
            <person name="Raftis F."/>
            <person name="Sallet E."/>
            <person name="Schiex T."/>
            <person name="Thomas J."/>
            <person name="Vandecasteele C."/>
            <person name="Vares D."/>
            <person name="Vear F."/>
            <person name="Vautrin S."/>
            <person name="Crespi M."/>
            <person name="Mangin B."/>
            <person name="Burke J.M."/>
            <person name="Salse J."/>
            <person name="Munos S."/>
            <person name="Vincourt P."/>
            <person name="Rieseberg L.H."/>
            <person name="Langlade N.B."/>
        </authorList>
    </citation>
    <scope>NUCLEOTIDE SEQUENCE [LARGE SCALE GENOMIC DNA]</scope>
    <source>
        <strain evidence="3">cv. SF193</strain>
    </source>
</reference>
<keyword evidence="1" id="KW-0812">Transmembrane</keyword>
<protein>
    <submittedName>
        <fullName evidence="2">Uncharacterized protein</fullName>
    </submittedName>
</protein>
<evidence type="ECO:0000313" key="3">
    <source>
        <dbReference type="Proteomes" id="UP000215914"/>
    </source>
</evidence>
<dbReference type="AlphaFoldDB" id="A0A251TEM3"/>
<feature type="transmembrane region" description="Helical" evidence="1">
    <location>
        <begin position="12"/>
        <end position="30"/>
    </location>
</feature>
<feature type="transmembrane region" description="Helical" evidence="1">
    <location>
        <begin position="36"/>
        <end position="55"/>
    </location>
</feature>
<keyword evidence="1" id="KW-1133">Transmembrane helix</keyword>
<proteinExistence type="predicted"/>
<dbReference type="InParanoid" id="A0A251TEM3"/>